<dbReference type="InterPro" id="IPR051531">
    <property type="entry name" value="N-acetyltransferase"/>
</dbReference>
<organism evidence="2 3">
    <name type="scientific">Myceligenerans crystallogenes</name>
    <dbReference type="NCBI Taxonomy" id="316335"/>
    <lineage>
        <taxon>Bacteria</taxon>
        <taxon>Bacillati</taxon>
        <taxon>Actinomycetota</taxon>
        <taxon>Actinomycetes</taxon>
        <taxon>Micrococcales</taxon>
        <taxon>Promicromonosporaceae</taxon>
        <taxon>Myceligenerans</taxon>
    </lineage>
</organism>
<dbReference type="PROSITE" id="PS51186">
    <property type="entry name" value="GNAT"/>
    <property type="match status" value="1"/>
</dbReference>
<proteinExistence type="predicted"/>
<gene>
    <name evidence="2" type="ORF">GCM10009751_21600</name>
</gene>
<dbReference type="RefSeq" id="WP_344102542.1">
    <property type="nucleotide sequence ID" value="NZ_BAAANL010000004.1"/>
</dbReference>
<evidence type="ECO:0000259" key="1">
    <source>
        <dbReference type="PROSITE" id="PS51186"/>
    </source>
</evidence>
<dbReference type="SUPFAM" id="SSF55729">
    <property type="entry name" value="Acyl-CoA N-acyltransferases (Nat)"/>
    <property type="match status" value="1"/>
</dbReference>
<dbReference type="Proteomes" id="UP001501094">
    <property type="component" value="Unassembled WGS sequence"/>
</dbReference>
<comment type="caution">
    <text evidence="2">The sequence shown here is derived from an EMBL/GenBank/DDBJ whole genome shotgun (WGS) entry which is preliminary data.</text>
</comment>
<evidence type="ECO:0000313" key="3">
    <source>
        <dbReference type="Proteomes" id="UP001501094"/>
    </source>
</evidence>
<keyword evidence="3" id="KW-1185">Reference proteome</keyword>
<dbReference type="Pfam" id="PF13302">
    <property type="entry name" value="Acetyltransf_3"/>
    <property type="match status" value="1"/>
</dbReference>
<dbReference type="EMBL" id="BAAANL010000004">
    <property type="protein sequence ID" value="GAA1863410.1"/>
    <property type="molecule type" value="Genomic_DNA"/>
</dbReference>
<dbReference type="PANTHER" id="PTHR43792">
    <property type="entry name" value="GNAT FAMILY, PUTATIVE (AFU_ORTHOLOGUE AFUA_3G00765)-RELATED-RELATED"/>
    <property type="match status" value="1"/>
</dbReference>
<feature type="domain" description="N-acetyltransferase" evidence="1">
    <location>
        <begin position="20"/>
        <end position="188"/>
    </location>
</feature>
<protein>
    <submittedName>
        <fullName evidence="2">GNAT family protein</fullName>
    </submittedName>
</protein>
<dbReference type="InterPro" id="IPR000182">
    <property type="entry name" value="GNAT_dom"/>
</dbReference>
<reference evidence="2 3" key="1">
    <citation type="journal article" date="2019" name="Int. J. Syst. Evol. Microbiol.">
        <title>The Global Catalogue of Microorganisms (GCM) 10K type strain sequencing project: providing services to taxonomists for standard genome sequencing and annotation.</title>
        <authorList>
            <consortium name="The Broad Institute Genomics Platform"/>
            <consortium name="The Broad Institute Genome Sequencing Center for Infectious Disease"/>
            <person name="Wu L."/>
            <person name="Ma J."/>
        </authorList>
    </citation>
    <scope>NUCLEOTIDE SEQUENCE [LARGE SCALE GENOMIC DNA]</scope>
    <source>
        <strain evidence="2 3">JCM 14326</strain>
    </source>
</reference>
<accession>A0ABN2NG23</accession>
<dbReference type="Gene3D" id="3.40.630.30">
    <property type="match status" value="1"/>
</dbReference>
<name>A0ABN2NG23_9MICO</name>
<sequence>MRTDRDPLDSLDWPFRTERLTIRRCAAGDLREMWRYRHLAETTRWTPLDPVDVDHWESYMSDPGRLARTLVIEQDGVVVGDLMLTVQDSWAQREVAERARGTMAELGWSLDPARSGQGIATEAVRELIRICFEDLGLRRVIAQAFADNERSWRLMERVGMRRELYTRKDSLHRDLGWLDGVSYGLLAEEWSANDQC</sequence>
<evidence type="ECO:0000313" key="2">
    <source>
        <dbReference type="EMBL" id="GAA1863410.1"/>
    </source>
</evidence>
<dbReference type="InterPro" id="IPR016181">
    <property type="entry name" value="Acyl_CoA_acyltransferase"/>
</dbReference>
<dbReference type="PANTHER" id="PTHR43792:SF1">
    <property type="entry name" value="N-ACETYLTRANSFERASE DOMAIN-CONTAINING PROTEIN"/>
    <property type="match status" value="1"/>
</dbReference>